<name>A0A0D0C134_9AGAR</name>
<evidence type="ECO:0000313" key="1">
    <source>
        <dbReference type="EMBL" id="KIK51407.1"/>
    </source>
</evidence>
<protein>
    <submittedName>
        <fullName evidence="1">Uncharacterized protein</fullName>
    </submittedName>
</protein>
<reference evidence="1 2" key="1">
    <citation type="submission" date="2014-04" db="EMBL/GenBank/DDBJ databases">
        <title>Evolutionary Origins and Diversification of the Mycorrhizal Mutualists.</title>
        <authorList>
            <consortium name="DOE Joint Genome Institute"/>
            <consortium name="Mycorrhizal Genomics Consortium"/>
            <person name="Kohler A."/>
            <person name="Kuo A."/>
            <person name="Nagy L.G."/>
            <person name="Floudas D."/>
            <person name="Copeland A."/>
            <person name="Barry K.W."/>
            <person name="Cichocki N."/>
            <person name="Veneault-Fourrey C."/>
            <person name="LaButti K."/>
            <person name="Lindquist E.A."/>
            <person name="Lipzen A."/>
            <person name="Lundell T."/>
            <person name="Morin E."/>
            <person name="Murat C."/>
            <person name="Riley R."/>
            <person name="Ohm R."/>
            <person name="Sun H."/>
            <person name="Tunlid A."/>
            <person name="Henrissat B."/>
            <person name="Grigoriev I.V."/>
            <person name="Hibbett D.S."/>
            <person name="Martin F."/>
        </authorList>
    </citation>
    <scope>NUCLEOTIDE SEQUENCE [LARGE SCALE GENOMIC DNA]</scope>
    <source>
        <strain evidence="1 2">FD-317 M1</strain>
    </source>
</reference>
<evidence type="ECO:0000313" key="2">
    <source>
        <dbReference type="Proteomes" id="UP000053593"/>
    </source>
</evidence>
<dbReference type="AlphaFoldDB" id="A0A0D0C134"/>
<dbReference type="HOGENOM" id="CLU_3106565_0_0_1"/>
<dbReference type="EMBL" id="KN834864">
    <property type="protein sequence ID" value="KIK51407.1"/>
    <property type="molecule type" value="Genomic_DNA"/>
</dbReference>
<proteinExistence type="predicted"/>
<dbReference type="OrthoDB" id="504210at2759"/>
<organism evidence="1 2">
    <name type="scientific">Collybiopsis luxurians FD-317 M1</name>
    <dbReference type="NCBI Taxonomy" id="944289"/>
    <lineage>
        <taxon>Eukaryota</taxon>
        <taxon>Fungi</taxon>
        <taxon>Dikarya</taxon>
        <taxon>Basidiomycota</taxon>
        <taxon>Agaricomycotina</taxon>
        <taxon>Agaricomycetes</taxon>
        <taxon>Agaricomycetidae</taxon>
        <taxon>Agaricales</taxon>
        <taxon>Marasmiineae</taxon>
        <taxon>Omphalotaceae</taxon>
        <taxon>Collybiopsis</taxon>
        <taxon>Collybiopsis luxurians</taxon>
    </lineage>
</organism>
<dbReference type="Proteomes" id="UP000053593">
    <property type="component" value="Unassembled WGS sequence"/>
</dbReference>
<accession>A0A0D0C134</accession>
<keyword evidence="2" id="KW-1185">Reference proteome</keyword>
<gene>
    <name evidence="1" type="ORF">GYMLUDRAFT_395251</name>
</gene>
<sequence length="51" mass="5976">MTFKTHVRFVSISDNANPDILHVPAHWHENHDEIIAILEGKKGSREVEWRN</sequence>